<feature type="domain" description="PhoD-like phosphatase" evidence="1">
    <location>
        <begin position="409"/>
        <end position="471"/>
    </location>
</feature>
<comment type="caution">
    <text evidence="2">The sequence shown here is derived from an EMBL/GenBank/DDBJ whole genome shotgun (WGS) entry which is preliminary data.</text>
</comment>
<sequence length="597" mass="66822">MGGHVSTPLQPDKMISKLAKTNPAAGPFLRFAGYDPNKETENYRVSCLYVRYEGHVGGAPDRGKQPAPKAMQNGDAAAAMQNGNGAAIQNGNGAAHVEVNCTNGAESKDNLPVLSYGEAQTKVKPLLLDEWKGWHFYRFDLALTCQEVEHKVTYSVEDPSMKASTREHCFYVPPACGDWHWAYYSCNGFHEPEPAVQYKGVQPLWRDLMARHQQQPLQLGVGGGDQLYNDDLWRCPSLKRWCAFKDRQERNKQPFSQEMINEVNDCYLALYLQHWMQPVFRDALASIPQGCYKTARKFYALFQLHTTPERAAEDGMFGAADGWCQLTCLGPKHALLLPDMRSERTQEQIVSADTWKMIAERVMALPEGVEHLIVSSAVPFIFPEVPTAIPVARCFNKLGLECFSCMTVVRESKLDPGIFNAFGTVDLLDDLLDSWNADVHQEERKSTIEMFQRLAEARRLRVSILAGMMVHVTSSAIGNAPPPDVLIDLLNKAAKRSNFNEDTVQDYYQLSDDSDDKIRGLRNWCEITSSMGEPGGQGSSVTFELRFEVVKDGIVNAKPKITTYTVKALPLRPKQSLTCQQEVNAEQITPELTSQEA</sequence>
<dbReference type="PANTHER" id="PTHR46689:SF1">
    <property type="entry name" value="PHOD-LIKE PHOSPHATASE DOMAIN-CONTAINING PROTEIN"/>
    <property type="match status" value="1"/>
</dbReference>
<feature type="domain" description="PhoD-like phosphatase" evidence="1">
    <location>
        <begin position="150"/>
        <end position="289"/>
    </location>
</feature>
<keyword evidence="3" id="KW-1185">Reference proteome</keyword>
<evidence type="ECO:0000313" key="2">
    <source>
        <dbReference type="EMBL" id="KAF5828696.1"/>
    </source>
</evidence>
<proteinExistence type="predicted"/>
<dbReference type="Proteomes" id="UP000815325">
    <property type="component" value="Unassembled WGS sequence"/>
</dbReference>
<reference evidence="2" key="1">
    <citation type="submission" date="2017-08" db="EMBL/GenBank/DDBJ databases">
        <authorList>
            <person name="Polle J.E."/>
            <person name="Barry K."/>
            <person name="Cushman J."/>
            <person name="Schmutz J."/>
            <person name="Tran D."/>
            <person name="Hathwaick L.T."/>
            <person name="Yim W.C."/>
            <person name="Jenkins J."/>
            <person name="Mckie-Krisberg Z.M."/>
            <person name="Prochnik S."/>
            <person name="Lindquist E."/>
            <person name="Dockter R.B."/>
            <person name="Adam C."/>
            <person name="Molina H."/>
            <person name="Bunkerborg J."/>
            <person name="Jin E."/>
            <person name="Buchheim M."/>
            <person name="Magnuson J."/>
        </authorList>
    </citation>
    <scope>NUCLEOTIDE SEQUENCE</scope>
    <source>
        <strain evidence="2">CCAP 19/18</strain>
    </source>
</reference>
<gene>
    <name evidence="2" type="ORF">DUNSADRAFT_17209</name>
</gene>
<evidence type="ECO:0000313" key="3">
    <source>
        <dbReference type="Proteomes" id="UP000815325"/>
    </source>
</evidence>
<dbReference type="Pfam" id="PF19050">
    <property type="entry name" value="PhoD_2"/>
    <property type="match status" value="3"/>
</dbReference>
<dbReference type="EMBL" id="MU070259">
    <property type="protein sequence ID" value="KAF5828696.1"/>
    <property type="molecule type" value="Genomic_DNA"/>
</dbReference>
<evidence type="ECO:0000259" key="1">
    <source>
        <dbReference type="Pfam" id="PF19050"/>
    </source>
</evidence>
<protein>
    <recommendedName>
        <fullName evidence="1">PhoD-like phosphatase domain-containing protein</fullName>
    </recommendedName>
</protein>
<dbReference type="Gene3D" id="3.60.21.70">
    <property type="entry name" value="PhoD-like phosphatase"/>
    <property type="match status" value="1"/>
</dbReference>
<accession>A0ABQ7G271</accession>
<dbReference type="PANTHER" id="PTHR46689">
    <property type="entry name" value="MEMBRANE PROTEIN, PUTATIVE-RELATED"/>
    <property type="match status" value="1"/>
</dbReference>
<dbReference type="InterPro" id="IPR038607">
    <property type="entry name" value="PhoD-like_sf"/>
</dbReference>
<feature type="domain" description="PhoD-like phosphatase" evidence="1">
    <location>
        <begin position="295"/>
        <end position="395"/>
    </location>
</feature>
<name>A0ABQ7G271_DUNSA</name>
<organism evidence="2 3">
    <name type="scientific">Dunaliella salina</name>
    <name type="common">Green alga</name>
    <name type="synonym">Protococcus salinus</name>
    <dbReference type="NCBI Taxonomy" id="3046"/>
    <lineage>
        <taxon>Eukaryota</taxon>
        <taxon>Viridiplantae</taxon>
        <taxon>Chlorophyta</taxon>
        <taxon>core chlorophytes</taxon>
        <taxon>Chlorophyceae</taxon>
        <taxon>CS clade</taxon>
        <taxon>Chlamydomonadales</taxon>
        <taxon>Dunaliellaceae</taxon>
        <taxon>Dunaliella</taxon>
    </lineage>
</organism>
<dbReference type="InterPro" id="IPR043904">
    <property type="entry name" value="PhoD_2-like"/>
</dbReference>